<evidence type="ECO:0000256" key="3">
    <source>
        <dbReference type="ARBA" id="ARBA00012910"/>
    </source>
</evidence>
<feature type="region of interest" description="Disordered" evidence="7">
    <location>
        <begin position="301"/>
        <end position="322"/>
    </location>
</feature>
<reference evidence="9 10" key="1">
    <citation type="submission" date="2016-03" db="EMBL/GenBank/DDBJ databases">
        <authorList>
            <person name="Ploux O."/>
        </authorList>
    </citation>
    <scope>NUCLEOTIDE SEQUENCE [LARGE SCALE GENOMIC DNA]</scope>
    <source>
        <strain evidence="9 10">UAMH 11012</strain>
    </source>
</reference>
<dbReference type="SUPFAM" id="SSF51569">
    <property type="entry name" value="Aldolase"/>
    <property type="match status" value="1"/>
</dbReference>
<dbReference type="PANTHER" id="PTHR42738">
    <property type="entry name" value="HYDROXYMETHYLGLUTARYL-COA LYASE"/>
    <property type="match status" value="1"/>
</dbReference>
<dbReference type="Pfam" id="PF00682">
    <property type="entry name" value="HMGL-like"/>
    <property type="match status" value="1"/>
</dbReference>
<evidence type="ECO:0000256" key="6">
    <source>
        <dbReference type="ARBA" id="ARBA00049877"/>
    </source>
</evidence>
<keyword evidence="5 9" id="KW-0456">Lyase</keyword>
<dbReference type="InterPro" id="IPR001753">
    <property type="entry name" value="Enoyl-CoA_hydra/iso"/>
</dbReference>
<name>A0A1L7WPW6_9HELO</name>
<dbReference type="GO" id="GO:0006552">
    <property type="term" value="P:L-leucine catabolic process"/>
    <property type="evidence" value="ECO:0007669"/>
    <property type="project" value="TreeGrafter"/>
</dbReference>
<keyword evidence="10" id="KW-1185">Reference proteome</keyword>
<evidence type="ECO:0000256" key="4">
    <source>
        <dbReference type="ARBA" id="ARBA00022723"/>
    </source>
</evidence>
<dbReference type="CDD" id="cd07938">
    <property type="entry name" value="DRE_TIM_HMGL"/>
    <property type="match status" value="1"/>
</dbReference>
<keyword evidence="4" id="KW-0479">Metal-binding</keyword>
<dbReference type="InterPro" id="IPR013785">
    <property type="entry name" value="Aldolase_TIM"/>
</dbReference>
<dbReference type="GO" id="GO:0046872">
    <property type="term" value="F:metal ion binding"/>
    <property type="evidence" value="ECO:0007669"/>
    <property type="project" value="UniProtKB-KW"/>
</dbReference>
<dbReference type="Gene3D" id="3.90.226.10">
    <property type="entry name" value="2-enoyl-CoA Hydratase, Chain A, domain 1"/>
    <property type="match status" value="1"/>
</dbReference>
<evidence type="ECO:0000313" key="9">
    <source>
        <dbReference type="EMBL" id="CZR54819.1"/>
    </source>
</evidence>
<dbReference type="NCBIfam" id="NF004283">
    <property type="entry name" value="PRK05692.1"/>
    <property type="match status" value="1"/>
</dbReference>
<dbReference type="SUPFAM" id="SSF52096">
    <property type="entry name" value="ClpP/crotonase"/>
    <property type="match status" value="1"/>
</dbReference>
<dbReference type="EC" id="4.1.3.4" evidence="3"/>
<dbReference type="STRING" id="576137.A0A1L7WPW6"/>
<feature type="compositionally biased region" description="Polar residues" evidence="7">
    <location>
        <begin position="301"/>
        <end position="310"/>
    </location>
</feature>
<dbReference type="Gene3D" id="3.20.20.70">
    <property type="entry name" value="Aldolase class I"/>
    <property type="match status" value="1"/>
</dbReference>
<evidence type="ECO:0000256" key="7">
    <source>
        <dbReference type="SAM" id="MobiDB-lite"/>
    </source>
</evidence>
<organism evidence="9 10">
    <name type="scientific">Phialocephala subalpina</name>
    <dbReference type="NCBI Taxonomy" id="576137"/>
    <lineage>
        <taxon>Eukaryota</taxon>
        <taxon>Fungi</taxon>
        <taxon>Dikarya</taxon>
        <taxon>Ascomycota</taxon>
        <taxon>Pezizomycotina</taxon>
        <taxon>Leotiomycetes</taxon>
        <taxon>Helotiales</taxon>
        <taxon>Mollisiaceae</taxon>
        <taxon>Phialocephala</taxon>
        <taxon>Phialocephala fortinii species complex</taxon>
    </lineage>
</organism>
<comment type="similarity">
    <text evidence="2">Belongs to the HMG-CoA lyase family.</text>
</comment>
<dbReference type="InterPro" id="IPR029045">
    <property type="entry name" value="ClpP/crotonase-like_dom_sf"/>
</dbReference>
<gene>
    <name evidence="9" type="ORF">PAC_04703</name>
</gene>
<comment type="pathway">
    <text evidence="1">Metabolic intermediate metabolism; (S)-3-hydroxy-3-methylglutaryl-CoA degradation; acetoacetate from (S)-3-hydroxy-3-methylglutaryl-CoA: step 1/1.</text>
</comment>
<sequence>MSVKIVEVAPRDGLQNISQIVPTNTKVELIERLAAAGLKTIEATSFVSPRWVPQLADAKQVLQRIQPRTRSNVCLPVLVPNVQGLELAHRSAVDEVAVFVSATEGFSKKNINCTVDESLIRVKKVIEAAKPLGIRVRGYVSCIFCDPYDGPTTPQQVRKVTQFLLDAGCYEVSLGDTLGVGTPTDVQTLYGDLLKFVPKERLAGHFHDTYGQAIANVVKSYDMGIRTFDSSIAGLGGCPFAKGAKGNLATEDLVYTLNKMGVSTGVNLDKLVTTGTWISGQLGLPNGSRAGAALASQTQVQISKTPSSVKSPPRKWEPVESTAEFSVQRSRADVKITLTRPGNGNALTKGMLQGLTRIVEQLSKDSTVFRILFSAQGKYYCSGMDLRTPIQPEEQFELLRRLFEAIDQCPQTTIALINGPCFGGGVGLAFVCDLRIASSTAAFKLSEVRLGLCPAVISKYVIREWGLSLARAAMLTAREVSASELLGVQAVQKVVDSRSLDAAEAEILDQLRFSAPRVSALCKELVNAAWIDPGGERQAKTIRSAFDRMMANGSESQIGLEQFRKGVKGVDWATLGEEPVRSKL</sequence>
<dbReference type="UniPathway" id="UPA00896">
    <property type="reaction ID" value="UER00863"/>
</dbReference>
<dbReference type="GO" id="GO:0004419">
    <property type="term" value="F:hydroxymethylglutaryl-CoA lyase activity"/>
    <property type="evidence" value="ECO:0007669"/>
    <property type="project" value="UniProtKB-EC"/>
</dbReference>
<dbReference type="Pfam" id="PF00378">
    <property type="entry name" value="ECH_1"/>
    <property type="match status" value="1"/>
</dbReference>
<evidence type="ECO:0000256" key="2">
    <source>
        <dbReference type="ARBA" id="ARBA00009405"/>
    </source>
</evidence>
<accession>A0A1L7WPW6</accession>
<feature type="domain" description="Pyruvate carboxyltransferase" evidence="8">
    <location>
        <begin position="3"/>
        <end position="272"/>
    </location>
</feature>
<dbReference type="GO" id="GO:0046951">
    <property type="term" value="P:ketone body biosynthetic process"/>
    <property type="evidence" value="ECO:0007669"/>
    <property type="project" value="TreeGrafter"/>
</dbReference>
<dbReference type="PANTHER" id="PTHR42738:SF17">
    <property type="entry name" value="HYDROXYMETHYLGLUTARYL-COA LYASE"/>
    <property type="match status" value="1"/>
</dbReference>
<dbReference type="FunFam" id="3.20.20.70:FF:000201">
    <property type="entry name" value="Hydroxymethylglutaryl-CoA lyase"/>
    <property type="match status" value="1"/>
</dbReference>
<evidence type="ECO:0000256" key="5">
    <source>
        <dbReference type="ARBA" id="ARBA00023239"/>
    </source>
</evidence>
<dbReference type="OrthoDB" id="10253869at2759"/>
<dbReference type="CDD" id="cd06558">
    <property type="entry name" value="crotonase-like"/>
    <property type="match status" value="1"/>
</dbReference>
<dbReference type="EMBL" id="FJOG01000005">
    <property type="protein sequence ID" value="CZR54819.1"/>
    <property type="molecule type" value="Genomic_DNA"/>
</dbReference>
<evidence type="ECO:0000313" key="10">
    <source>
        <dbReference type="Proteomes" id="UP000184330"/>
    </source>
</evidence>
<dbReference type="PROSITE" id="PS50991">
    <property type="entry name" value="PYR_CT"/>
    <property type="match status" value="1"/>
</dbReference>
<comment type="catalytic activity">
    <reaction evidence="6">
        <text>(3S)-3-hydroxy-3-methylglutaryl-CoA = acetoacetate + acetyl-CoA</text>
        <dbReference type="Rhea" id="RHEA:24404"/>
        <dbReference type="ChEBI" id="CHEBI:13705"/>
        <dbReference type="ChEBI" id="CHEBI:43074"/>
        <dbReference type="ChEBI" id="CHEBI:57288"/>
        <dbReference type="EC" id="4.1.3.4"/>
    </reaction>
</comment>
<dbReference type="InterPro" id="IPR043594">
    <property type="entry name" value="HMGL"/>
</dbReference>
<dbReference type="Proteomes" id="UP000184330">
    <property type="component" value="Unassembled WGS sequence"/>
</dbReference>
<dbReference type="AlphaFoldDB" id="A0A1L7WPW6"/>
<evidence type="ECO:0000256" key="1">
    <source>
        <dbReference type="ARBA" id="ARBA00005143"/>
    </source>
</evidence>
<evidence type="ECO:0000259" key="8">
    <source>
        <dbReference type="PROSITE" id="PS50991"/>
    </source>
</evidence>
<protein>
    <recommendedName>
        <fullName evidence="3">hydroxymethylglutaryl-CoA lyase</fullName>
        <ecNumber evidence="3">4.1.3.4</ecNumber>
    </recommendedName>
</protein>
<proteinExistence type="inferred from homology"/>
<dbReference type="InterPro" id="IPR000891">
    <property type="entry name" value="PYR_CT"/>
</dbReference>